<feature type="transmembrane region" description="Helical" evidence="1">
    <location>
        <begin position="290"/>
        <end position="310"/>
    </location>
</feature>
<dbReference type="OrthoDB" id="2445770at2"/>
<evidence type="ECO:0000313" key="3">
    <source>
        <dbReference type="Proteomes" id="UP000092024"/>
    </source>
</evidence>
<keyword evidence="1" id="KW-0472">Membrane</keyword>
<feature type="transmembrane region" description="Helical" evidence="1">
    <location>
        <begin position="431"/>
        <end position="452"/>
    </location>
</feature>
<feature type="transmembrane region" description="Helical" evidence="1">
    <location>
        <begin position="191"/>
        <end position="209"/>
    </location>
</feature>
<organism evidence="2 3">
    <name type="scientific">Paenibacillus oryzae</name>
    <dbReference type="NCBI Taxonomy" id="1844972"/>
    <lineage>
        <taxon>Bacteria</taxon>
        <taxon>Bacillati</taxon>
        <taxon>Bacillota</taxon>
        <taxon>Bacilli</taxon>
        <taxon>Bacillales</taxon>
        <taxon>Paenibacillaceae</taxon>
        <taxon>Paenibacillus</taxon>
    </lineage>
</organism>
<feature type="transmembrane region" description="Helical" evidence="1">
    <location>
        <begin position="245"/>
        <end position="278"/>
    </location>
</feature>
<feature type="transmembrane region" description="Helical" evidence="1">
    <location>
        <begin position="136"/>
        <end position="154"/>
    </location>
</feature>
<dbReference type="RefSeq" id="WP_068681558.1">
    <property type="nucleotide sequence ID" value="NZ_LYPA01000045.1"/>
</dbReference>
<dbReference type="STRING" id="1844972.A7K91_07345"/>
<feature type="transmembrane region" description="Helical" evidence="1">
    <location>
        <begin position="216"/>
        <end position="233"/>
    </location>
</feature>
<reference evidence="2 3" key="1">
    <citation type="submission" date="2016-05" db="EMBL/GenBank/DDBJ databases">
        <title>Paenibacillus oryzae. sp. nov., isolated from the rice root.</title>
        <authorList>
            <person name="Zhang J."/>
            <person name="Zhang X."/>
        </authorList>
    </citation>
    <scope>NUCLEOTIDE SEQUENCE [LARGE SCALE GENOMIC DNA]</scope>
    <source>
        <strain evidence="2 3">1DrF-4</strain>
    </source>
</reference>
<evidence type="ECO:0000256" key="1">
    <source>
        <dbReference type="SAM" id="Phobius"/>
    </source>
</evidence>
<dbReference type="Proteomes" id="UP000092024">
    <property type="component" value="Unassembled WGS sequence"/>
</dbReference>
<proteinExistence type="predicted"/>
<evidence type="ECO:0000313" key="2">
    <source>
        <dbReference type="EMBL" id="OBR66661.1"/>
    </source>
</evidence>
<keyword evidence="3" id="KW-1185">Reference proteome</keyword>
<feature type="transmembrane region" description="Helical" evidence="1">
    <location>
        <begin position="12"/>
        <end position="31"/>
    </location>
</feature>
<name>A0A1A5YM09_9BACL</name>
<protein>
    <recommendedName>
        <fullName evidence="4">Glycosyltransferase RgtA/B/C/D-like domain-containing protein</fullName>
    </recommendedName>
</protein>
<gene>
    <name evidence="2" type="ORF">A7K91_07345</name>
</gene>
<evidence type="ECO:0008006" key="4">
    <source>
        <dbReference type="Google" id="ProtNLM"/>
    </source>
</evidence>
<dbReference type="EMBL" id="LYPA01000045">
    <property type="protein sequence ID" value="OBR66661.1"/>
    <property type="molecule type" value="Genomic_DNA"/>
</dbReference>
<sequence length="516" mass="57343">MTLQNIRTFCHRSIWMILMIVVVLIALAANTKFLQNIYQYVGLPLTIICGLLAAGGIWAITYCVKHDKWMVPLLKSWGRWLAARPLFVTIAVVSFSILVRGLWLYTFQINQFESDFEAYFERAVSYAAGIYSVDDYSALFPHVFGFSYVLGAVMKLAGTTMLVSQLFNVVLYILSIVLLWVLFPAARYPGRYLFCLFVISLWPSFIYFNTFANTEYMFIFCFLLFLLVLKAAFKGAFTAPLPKMAALTALLLLIAAFSNFVRPIGSILVIIFILAVLLSPGPWRLIQRGVLLLTGLVIYVGLSSLLNGFVSDHIQLQAAKMPIGFNVFVGTNPDMQGEDLGLWNAGDSQALGLVYNELGDAQAAHDVMLDRSWERLRHWFGSGQGVFFLANKIKTAWGTDGWALQLIDAHMASYSKDAGAHQLYNKLHFKLLGLGDLLYTIFLTAAACVLFVKLKRCGFKPGGMVPLAAALFLIGTFLMLLLVESAPRYHVPGFIALLLAIAGPPDETKTSKPQQA</sequence>
<keyword evidence="1" id="KW-1133">Transmembrane helix</keyword>
<keyword evidence="1" id="KW-0812">Transmembrane</keyword>
<feature type="transmembrane region" description="Helical" evidence="1">
    <location>
        <begin position="166"/>
        <end position="185"/>
    </location>
</feature>
<accession>A0A1A5YM09</accession>
<dbReference type="AlphaFoldDB" id="A0A1A5YM09"/>
<feature type="transmembrane region" description="Helical" evidence="1">
    <location>
        <begin position="37"/>
        <end position="64"/>
    </location>
</feature>
<feature type="transmembrane region" description="Helical" evidence="1">
    <location>
        <begin position="85"/>
        <end position="105"/>
    </location>
</feature>
<comment type="caution">
    <text evidence="2">The sequence shown here is derived from an EMBL/GenBank/DDBJ whole genome shotgun (WGS) entry which is preliminary data.</text>
</comment>
<feature type="transmembrane region" description="Helical" evidence="1">
    <location>
        <begin position="464"/>
        <end position="483"/>
    </location>
</feature>